<protein>
    <submittedName>
        <fullName evidence="1">Uncharacterized protein</fullName>
    </submittedName>
</protein>
<dbReference type="AlphaFoldDB" id="A0A0E9XNG6"/>
<organism evidence="1">
    <name type="scientific">Anguilla anguilla</name>
    <name type="common">European freshwater eel</name>
    <name type="synonym">Muraena anguilla</name>
    <dbReference type="NCBI Taxonomy" id="7936"/>
    <lineage>
        <taxon>Eukaryota</taxon>
        <taxon>Metazoa</taxon>
        <taxon>Chordata</taxon>
        <taxon>Craniata</taxon>
        <taxon>Vertebrata</taxon>
        <taxon>Euteleostomi</taxon>
        <taxon>Actinopterygii</taxon>
        <taxon>Neopterygii</taxon>
        <taxon>Teleostei</taxon>
        <taxon>Anguilliformes</taxon>
        <taxon>Anguillidae</taxon>
        <taxon>Anguilla</taxon>
    </lineage>
</organism>
<sequence length="98" mass="11372">MQQVTSLCLSQPPRRFQARNHSSHDSEILMGDTGYVMPCRINGCMQPEKLVWVHALMTLLAHERHLHLVMCHYQIPTFPRKQKQETYSSTFGVTKFSV</sequence>
<reference evidence="1" key="1">
    <citation type="submission" date="2014-11" db="EMBL/GenBank/DDBJ databases">
        <authorList>
            <person name="Amaro Gonzalez C."/>
        </authorList>
    </citation>
    <scope>NUCLEOTIDE SEQUENCE</scope>
</reference>
<dbReference type="EMBL" id="GBXM01005202">
    <property type="protein sequence ID" value="JAI03376.1"/>
    <property type="molecule type" value="Transcribed_RNA"/>
</dbReference>
<accession>A0A0E9XNG6</accession>
<evidence type="ECO:0000313" key="1">
    <source>
        <dbReference type="EMBL" id="JAI03376.1"/>
    </source>
</evidence>
<name>A0A0E9XNG6_ANGAN</name>
<proteinExistence type="predicted"/>
<reference evidence="1" key="2">
    <citation type="journal article" date="2015" name="Fish Shellfish Immunol.">
        <title>Early steps in the European eel (Anguilla anguilla)-Vibrio vulnificus interaction in the gills: Role of the RtxA13 toxin.</title>
        <authorList>
            <person name="Callol A."/>
            <person name="Pajuelo D."/>
            <person name="Ebbesson L."/>
            <person name="Teles M."/>
            <person name="MacKenzie S."/>
            <person name="Amaro C."/>
        </authorList>
    </citation>
    <scope>NUCLEOTIDE SEQUENCE</scope>
</reference>